<keyword evidence="1" id="KW-1133">Transmembrane helix</keyword>
<feature type="transmembrane region" description="Helical" evidence="1">
    <location>
        <begin position="12"/>
        <end position="31"/>
    </location>
</feature>
<name>A0A6G1X3N5_9BACI</name>
<gene>
    <name evidence="2" type="ORF">GH754_04125</name>
</gene>
<comment type="caution">
    <text evidence="2">The sequence shown here is derived from an EMBL/GenBank/DDBJ whole genome shotgun (WGS) entry which is preliminary data.</text>
</comment>
<evidence type="ECO:0000313" key="3">
    <source>
        <dbReference type="Proteomes" id="UP000480185"/>
    </source>
</evidence>
<proteinExistence type="predicted"/>
<dbReference type="RefSeq" id="WP_153727456.1">
    <property type="nucleotide sequence ID" value="NZ_WJNH01000002.1"/>
</dbReference>
<keyword evidence="1" id="KW-0472">Membrane</keyword>
<sequence length="53" mass="6083">MGKRKPSPFQNEFYFVLILHFDHSLAILFIFTGKIFDGFLSLEVVANSIFMVG</sequence>
<dbReference type="AlphaFoldDB" id="A0A6G1X3N5"/>
<accession>A0A6G1X3N5</accession>
<dbReference type="Proteomes" id="UP000480185">
    <property type="component" value="Unassembled WGS sequence"/>
</dbReference>
<keyword evidence="1" id="KW-0812">Transmembrane</keyword>
<protein>
    <submittedName>
        <fullName evidence="2">Uncharacterized protein</fullName>
    </submittedName>
</protein>
<keyword evidence="3" id="KW-1185">Reference proteome</keyword>
<evidence type="ECO:0000313" key="2">
    <source>
        <dbReference type="EMBL" id="MRG85516.1"/>
    </source>
</evidence>
<evidence type="ECO:0000256" key="1">
    <source>
        <dbReference type="SAM" id="Phobius"/>
    </source>
</evidence>
<dbReference type="EMBL" id="WJNH01000002">
    <property type="protein sequence ID" value="MRG85516.1"/>
    <property type="molecule type" value="Genomic_DNA"/>
</dbReference>
<reference evidence="2 3" key="1">
    <citation type="submission" date="2019-11" db="EMBL/GenBank/DDBJ databases">
        <authorList>
            <person name="Li J."/>
        </authorList>
    </citation>
    <scope>NUCLEOTIDE SEQUENCE [LARGE SCALE GENOMIC DNA]</scope>
    <source>
        <strain evidence="2 3">J4</strain>
    </source>
</reference>
<organism evidence="2 3">
    <name type="scientific">Salinibacillus xinjiangensis</name>
    <dbReference type="NCBI Taxonomy" id="1229268"/>
    <lineage>
        <taxon>Bacteria</taxon>
        <taxon>Bacillati</taxon>
        <taxon>Bacillota</taxon>
        <taxon>Bacilli</taxon>
        <taxon>Bacillales</taxon>
        <taxon>Bacillaceae</taxon>
        <taxon>Salinibacillus</taxon>
    </lineage>
</organism>